<reference evidence="6 7" key="1">
    <citation type="submission" date="2022-04" db="EMBL/GenBank/DDBJ databases">
        <title>Leucobacter sp. isolated from rhizosphere of onion.</title>
        <authorList>
            <person name="Won M."/>
            <person name="Lee C.-M."/>
            <person name="Woen H.-Y."/>
            <person name="Kwon S.-W."/>
        </authorList>
    </citation>
    <scope>NUCLEOTIDE SEQUENCE [LARGE SCALE GENOMIC DNA]</scope>
    <source>
        <strain evidence="6 7">H25R-14</strain>
    </source>
</reference>
<dbReference type="InterPro" id="IPR000914">
    <property type="entry name" value="SBP_5_dom"/>
</dbReference>
<dbReference type="PIRSF" id="PIRSF002741">
    <property type="entry name" value="MppA"/>
    <property type="match status" value="1"/>
</dbReference>
<dbReference type="SUPFAM" id="SSF53850">
    <property type="entry name" value="Periplasmic binding protein-like II"/>
    <property type="match status" value="1"/>
</dbReference>
<evidence type="ECO:0000313" key="6">
    <source>
        <dbReference type="EMBL" id="UOQ60322.1"/>
    </source>
</evidence>
<evidence type="ECO:0000256" key="1">
    <source>
        <dbReference type="ARBA" id="ARBA00005695"/>
    </source>
</evidence>
<dbReference type="PROSITE" id="PS51257">
    <property type="entry name" value="PROKAR_LIPOPROTEIN"/>
    <property type="match status" value="1"/>
</dbReference>
<organism evidence="6 7">
    <name type="scientific">Leucobacter rhizosphaerae</name>
    <dbReference type="NCBI Taxonomy" id="2932245"/>
    <lineage>
        <taxon>Bacteria</taxon>
        <taxon>Bacillati</taxon>
        <taxon>Actinomycetota</taxon>
        <taxon>Actinomycetes</taxon>
        <taxon>Micrococcales</taxon>
        <taxon>Microbacteriaceae</taxon>
        <taxon>Leucobacter</taxon>
    </lineage>
</organism>
<evidence type="ECO:0000256" key="2">
    <source>
        <dbReference type="ARBA" id="ARBA00022448"/>
    </source>
</evidence>
<accession>A0ABY4FVL2</accession>
<dbReference type="Proteomes" id="UP000831775">
    <property type="component" value="Chromosome"/>
</dbReference>
<gene>
    <name evidence="6" type="ORF">MUN76_15010</name>
</gene>
<evidence type="ECO:0000256" key="3">
    <source>
        <dbReference type="ARBA" id="ARBA00022729"/>
    </source>
</evidence>
<evidence type="ECO:0000256" key="4">
    <source>
        <dbReference type="SAM" id="SignalP"/>
    </source>
</evidence>
<keyword evidence="7" id="KW-1185">Reference proteome</keyword>
<keyword evidence="2" id="KW-0813">Transport</keyword>
<dbReference type="InterPro" id="IPR039424">
    <property type="entry name" value="SBP_5"/>
</dbReference>
<keyword evidence="3 4" id="KW-0732">Signal</keyword>
<dbReference type="Gene3D" id="3.10.105.10">
    <property type="entry name" value="Dipeptide-binding Protein, Domain 3"/>
    <property type="match status" value="1"/>
</dbReference>
<dbReference type="Pfam" id="PF00496">
    <property type="entry name" value="SBP_bac_5"/>
    <property type="match status" value="1"/>
</dbReference>
<dbReference type="CDD" id="cd08492">
    <property type="entry name" value="PBP2_NikA_DppA_OppA_like_15"/>
    <property type="match status" value="1"/>
</dbReference>
<feature type="signal peptide" evidence="4">
    <location>
        <begin position="1"/>
        <end position="30"/>
    </location>
</feature>
<feature type="chain" id="PRO_5047115028" evidence="4">
    <location>
        <begin position="31"/>
        <end position="554"/>
    </location>
</feature>
<dbReference type="InterPro" id="IPR030678">
    <property type="entry name" value="Peptide/Ni-bd"/>
</dbReference>
<feature type="domain" description="Solute-binding protein family 5" evidence="5">
    <location>
        <begin position="87"/>
        <end position="446"/>
    </location>
</feature>
<dbReference type="EMBL" id="CP095043">
    <property type="protein sequence ID" value="UOQ60322.1"/>
    <property type="molecule type" value="Genomic_DNA"/>
</dbReference>
<dbReference type="PANTHER" id="PTHR30290">
    <property type="entry name" value="PERIPLASMIC BINDING COMPONENT OF ABC TRANSPORTER"/>
    <property type="match status" value="1"/>
</dbReference>
<protein>
    <submittedName>
        <fullName evidence="6">ABC transporter substrate-binding protein</fullName>
    </submittedName>
</protein>
<name>A0ABY4FVL2_9MICO</name>
<dbReference type="PANTHER" id="PTHR30290:SF9">
    <property type="entry name" value="OLIGOPEPTIDE-BINDING PROTEIN APPA"/>
    <property type="match status" value="1"/>
</dbReference>
<dbReference type="Gene3D" id="3.40.190.10">
    <property type="entry name" value="Periplasmic binding protein-like II"/>
    <property type="match status" value="1"/>
</dbReference>
<dbReference type="RefSeq" id="WP_244685861.1">
    <property type="nucleotide sequence ID" value="NZ_CP095043.1"/>
</dbReference>
<evidence type="ECO:0000313" key="7">
    <source>
        <dbReference type="Proteomes" id="UP000831775"/>
    </source>
</evidence>
<comment type="similarity">
    <text evidence="1">Belongs to the bacterial solute-binding protein 5 family.</text>
</comment>
<proteinExistence type="inferred from homology"/>
<evidence type="ECO:0000259" key="5">
    <source>
        <dbReference type="Pfam" id="PF00496"/>
    </source>
</evidence>
<sequence length="554" mass="59970">MNRKKLILPSLAIAALLGLAGCTSSGGDSAANEVAADATPVEGGTLTYFANTEPPVWDGQRIPSLNANSINSSIFDTLIAQDEDGTYKPGLATDWEISEDGLTYTFTLRDDVTFHDGTPFNAEVLKQNIDRPINEPDLATVSNGIVETEVVDEYTLAVKLGRQNAGLIHAFSTPHWPIYSGKVLTEHTPAELAASPELSIGTGAFKVKEYSKGAKLVLERNEDYNWAPETWDHQGAAYLDEVTIQFVPETQARIGAITSGQADAIDQVPPLNIPEVEGAGLQVLEKDNTGTPYYVALNPNLAPFDDKNVRLAFREAIDIDGLLDGVYAGVYDKAWSTTLPGTPPEGAFDETLVDSWGYDADAAVELLEEAGYTEVDDEGYRVKDGERLTLNWYVDSLYQQTDQRQQLGEAIASSLKDVGFEVIRTPFDTAAYGVELAKGEHHLADSSRGFADVGTSVFPFTTIAIPSSNGGSGINYGLLSDPTIDEAYATISSSLDPAERIEAAKVAQNRIIDEGFAVPVYVPKKIVGTTDEVHGWKFDAVGYTDSFYDVWLQQ</sequence>